<keyword evidence="4" id="KW-0325">Glycoprotein</keyword>
<evidence type="ECO:0000256" key="4">
    <source>
        <dbReference type="ARBA" id="ARBA00023180"/>
    </source>
</evidence>
<evidence type="ECO:0000256" key="1">
    <source>
        <dbReference type="ARBA" id="ARBA00004323"/>
    </source>
</evidence>
<keyword evidence="5" id="KW-1133">Transmembrane helix</keyword>
<accession>A0A9D4VGZ5</accession>
<dbReference type="GO" id="GO:0016763">
    <property type="term" value="F:pentosyltransferase activity"/>
    <property type="evidence" value="ECO:0007669"/>
    <property type="project" value="UniProtKB-ARBA"/>
</dbReference>
<protein>
    <recommendedName>
        <fullName evidence="6">Glycosyltransferase 61 catalytic domain-containing protein</fullName>
    </recommendedName>
</protein>
<sequence>MIFNTFFCKRFSDYKGKILGYGAYLCFLFMIFSLCTVLKPYMLDPIHHFFEEIKTMKVEEELCISEPRTEYCQTNGDIRVHGKFSSVYIVSDKTITMDENTSRSIRPYARKWETNAMKRVTQWSIKTIQQAPNCTKNHTIPAVIFSTSGYTGNHFHEFSDIIIPLFLTCKQFNGQVQLLITDYKPWWILKHKPFLEKLSDYETIDIDKDEKVHCFPKVIVGLKRYDNDLTVDSQKYSYSMKDFRDFLRSSYSLERVNAIEIRDTSKKSMKVKKPRLLIVSRKRTRSFTNIPQIVKMAKQLGFKVLVKDGGRNMSRFANIVNSCDVLMGVHGAGLTNILFLPENAIFIQVVPYGDVKLLATNDFGKASEDMNIRYLEYKIGLEESSLVEEYPLDDRIGKETSSIRKQDWDKQNV</sequence>
<keyword evidence="8" id="KW-1185">Reference proteome</keyword>
<feature type="transmembrane region" description="Helical" evidence="5">
    <location>
        <begin position="21"/>
        <end position="42"/>
    </location>
</feature>
<dbReference type="AlphaFoldDB" id="A0A9D4VGZ5"/>
<dbReference type="PANTHER" id="PTHR20961">
    <property type="entry name" value="GLYCOSYLTRANSFERASE"/>
    <property type="match status" value="1"/>
</dbReference>
<evidence type="ECO:0000313" key="8">
    <source>
        <dbReference type="Proteomes" id="UP001058974"/>
    </source>
</evidence>
<dbReference type="Pfam" id="PF04577">
    <property type="entry name" value="Glyco_transf_61"/>
    <property type="match status" value="1"/>
</dbReference>
<organism evidence="7 8">
    <name type="scientific">Pisum sativum</name>
    <name type="common">Garden pea</name>
    <name type="synonym">Lathyrus oleraceus</name>
    <dbReference type="NCBI Taxonomy" id="3888"/>
    <lineage>
        <taxon>Eukaryota</taxon>
        <taxon>Viridiplantae</taxon>
        <taxon>Streptophyta</taxon>
        <taxon>Embryophyta</taxon>
        <taxon>Tracheophyta</taxon>
        <taxon>Spermatophyta</taxon>
        <taxon>Magnoliopsida</taxon>
        <taxon>eudicotyledons</taxon>
        <taxon>Gunneridae</taxon>
        <taxon>Pentapetalae</taxon>
        <taxon>rosids</taxon>
        <taxon>fabids</taxon>
        <taxon>Fabales</taxon>
        <taxon>Fabaceae</taxon>
        <taxon>Papilionoideae</taxon>
        <taxon>50 kb inversion clade</taxon>
        <taxon>NPAAA clade</taxon>
        <taxon>Hologalegina</taxon>
        <taxon>IRL clade</taxon>
        <taxon>Fabeae</taxon>
        <taxon>Lathyrus</taxon>
    </lineage>
</organism>
<evidence type="ECO:0000256" key="5">
    <source>
        <dbReference type="SAM" id="Phobius"/>
    </source>
</evidence>
<dbReference type="GO" id="GO:0000139">
    <property type="term" value="C:Golgi membrane"/>
    <property type="evidence" value="ECO:0007669"/>
    <property type="project" value="UniProtKB-SubCell"/>
</dbReference>
<keyword evidence="2" id="KW-0328">Glycosyltransferase</keyword>
<keyword evidence="5" id="KW-0812">Transmembrane</keyword>
<feature type="non-terminal residue" evidence="7">
    <location>
        <position position="413"/>
    </location>
</feature>
<evidence type="ECO:0000259" key="6">
    <source>
        <dbReference type="Pfam" id="PF04577"/>
    </source>
</evidence>
<dbReference type="Proteomes" id="UP001058974">
    <property type="component" value="Chromosome 7"/>
</dbReference>
<evidence type="ECO:0000256" key="3">
    <source>
        <dbReference type="ARBA" id="ARBA00022679"/>
    </source>
</evidence>
<keyword evidence="5" id="KW-0472">Membrane</keyword>
<gene>
    <name evidence="7" type="ORF">KIW84_070145</name>
</gene>
<evidence type="ECO:0000256" key="2">
    <source>
        <dbReference type="ARBA" id="ARBA00022676"/>
    </source>
</evidence>
<keyword evidence="3" id="KW-0808">Transferase</keyword>
<proteinExistence type="predicted"/>
<dbReference type="InterPro" id="IPR007657">
    <property type="entry name" value="Glycosyltransferase_61"/>
</dbReference>
<dbReference type="PANTHER" id="PTHR20961:SF5">
    <property type="entry name" value="GLYCOSYLTRANSFERASE-RELATED"/>
    <property type="match status" value="1"/>
</dbReference>
<dbReference type="Gramene" id="Psat07G0014500-T1">
    <property type="protein sequence ID" value="KAI5382591.1"/>
    <property type="gene ID" value="KIW84_070145"/>
</dbReference>
<evidence type="ECO:0000313" key="7">
    <source>
        <dbReference type="EMBL" id="KAI5382591.1"/>
    </source>
</evidence>
<comment type="caution">
    <text evidence="7">The sequence shown here is derived from an EMBL/GenBank/DDBJ whole genome shotgun (WGS) entry which is preliminary data.</text>
</comment>
<name>A0A9D4VGZ5_PEA</name>
<comment type="subcellular location">
    <subcellularLocation>
        <location evidence="1">Golgi apparatus membrane</location>
        <topology evidence="1">Single-pass type II membrane protein</topology>
    </subcellularLocation>
</comment>
<dbReference type="EMBL" id="JAMSHJ010000007">
    <property type="protein sequence ID" value="KAI5382591.1"/>
    <property type="molecule type" value="Genomic_DNA"/>
</dbReference>
<feature type="domain" description="Glycosyltransferase 61 catalytic" evidence="6">
    <location>
        <begin position="239"/>
        <end position="346"/>
    </location>
</feature>
<reference evidence="7 8" key="1">
    <citation type="journal article" date="2022" name="Nat. Genet.">
        <title>Improved pea reference genome and pan-genome highlight genomic features and evolutionary characteristics.</title>
        <authorList>
            <person name="Yang T."/>
            <person name="Liu R."/>
            <person name="Luo Y."/>
            <person name="Hu S."/>
            <person name="Wang D."/>
            <person name="Wang C."/>
            <person name="Pandey M.K."/>
            <person name="Ge S."/>
            <person name="Xu Q."/>
            <person name="Li N."/>
            <person name="Li G."/>
            <person name="Huang Y."/>
            <person name="Saxena R.K."/>
            <person name="Ji Y."/>
            <person name="Li M."/>
            <person name="Yan X."/>
            <person name="He Y."/>
            <person name="Liu Y."/>
            <person name="Wang X."/>
            <person name="Xiang C."/>
            <person name="Varshney R.K."/>
            <person name="Ding H."/>
            <person name="Gao S."/>
            <person name="Zong X."/>
        </authorList>
    </citation>
    <scope>NUCLEOTIDE SEQUENCE [LARGE SCALE GENOMIC DNA]</scope>
    <source>
        <strain evidence="7 8">cv. Zhongwan 6</strain>
    </source>
</reference>
<dbReference type="InterPro" id="IPR049625">
    <property type="entry name" value="Glyco_transf_61_cat"/>
</dbReference>